<accession>X0V223</accession>
<evidence type="ECO:0000313" key="2">
    <source>
        <dbReference type="EMBL" id="GAF94700.1"/>
    </source>
</evidence>
<organism evidence="2">
    <name type="scientific">marine sediment metagenome</name>
    <dbReference type="NCBI Taxonomy" id="412755"/>
    <lineage>
        <taxon>unclassified sequences</taxon>
        <taxon>metagenomes</taxon>
        <taxon>ecological metagenomes</taxon>
    </lineage>
</organism>
<comment type="caution">
    <text evidence="2">The sequence shown here is derived from an EMBL/GenBank/DDBJ whole genome shotgun (WGS) entry which is preliminary data.</text>
</comment>
<sequence>MEDILEVYRRPYDPEKPLVCMDETTKQLVKETRSAVPAEPGIPERYDYEYERNGVCNLFMFYEPFGGKRYVSVTDHRTKVDWALQIKELLDNHYPN</sequence>
<dbReference type="Pfam" id="PF13358">
    <property type="entry name" value="DDE_3"/>
    <property type="match status" value="1"/>
</dbReference>
<dbReference type="InterPro" id="IPR038717">
    <property type="entry name" value="Tc1-like_DDE_dom"/>
</dbReference>
<protein>
    <recommendedName>
        <fullName evidence="1">Tc1-like transposase DDE domain-containing protein</fullName>
    </recommendedName>
</protein>
<gene>
    <name evidence="2" type="ORF">S01H1_26117</name>
</gene>
<dbReference type="AlphaFoldDB" id="X0V223"/>
<evidence type="ECO:0000259" key="1">
    <source>
        <dbReference type="Pfam" id="PF13358"/>
    </source>
</evidence>
<feature type="non-terminal residue" evidence="2">
    <location>
        <position position="96"/>
    </location>
</feature>
<feature type="domain" description="Tc1-like transposase DDE" evidence="1">
    <location>
        <begin position="17"/>
        <end position="95"/>
    </location>
</feature>
<name>X0V223_9ZZZZ</name>
<reference evidence="2" key="1">
    <citation type="journal article" date="2014" name="Front. Microbiol.">
        <title>High frequency of phylogenetically diverse reductive dehalogenase-homologous genes in deep subseafloor sedimentary metagenomes.</title>
        <authorList>
            <person name="Kawai M."/>
            <person name="Futagami T."/>
            <person name="Toyoda A."/>
            <person name="Takaki Y."/>
            <person name="Nishi S."/>
            <person name="Hori S."/>
            <person name="Arai W."/>
            <person name="Tsubouchi T."/>
            <person name="Morono Y."/>
            <person name="Uchiyama I."/>
            <person name="Ito T."/>
            <person name="Fujiyama A."/>
            <person name="Inagaki F."/>
            <person name="Takami H."/>
        </authorList>
    </citation>
    <scope>NUCLEOTIDE SEQUENCE</scope>
    <source>
        <strain evidence="2">Expedition CK06-06</strain>
    </source>
</reference>
<proteinExistence type="predicted"/>
<dbReference type="EMBL" id="BARS01015816">
    <property type="protein sequence ID" value="GAF94700.1"/>
    <property type="molecule type" value="Genomic_DNA"/>
</dbReference>